<dbReference type="InterPro" id="IPR001930">
    <property type="entry name" value="Peptidase_M1"/>
</dbReference>
<dbReference type="InterPro" id="IPR027268">
    <property type="entry name" value="Peptidase_M4/M1_CTD_sf"/>
</dbReference>
<reference evidence="23" key="1">
    <citation type="submission" date="2014-01" db="EMBL/GenBank/DDBJ databases">
        <title>Cloning and expression of a critical Bt protein receptor aminopeptidase N 3 (APN3) in Cnaphalocrocis medinalis Guenee.</title>
        <authorList>
            <person name="Du L."/>
            <person name="Han L."/>
        </authorList>
    </citation>
    <scope>NUCLEOTIDE SEQUENCE</scope>
</reference>
<evidence type="ECO:0000259" key="20">
    <source>
        <dbReference type="Pfam" id="PF01433"/>
    </source>
</evidence>
<dbReference type="Gene3D" id="2.60.40.1910">
    <property type="match status" value="1"/>
</dbReference>
<dbReference type="Gene3D" id="1.10.390.10">
    <property type="entry name" value="Neutral Protease Domain 2"/>
    <property type="match status" value="1"/>
</dbReference>
<dbReference type="Gene3D" id="2.60.40.1730">
    <property type="entry name" value="tricorn interacting facor f3 domain"/>
    <property type="match status" value="1"/>
</dbReference>
<dbReference type="FunFam" id="1.10.390.10:FF:000013">
    <property type="entry name" value="Aminopeptidase N"/>
    <property type="match status" value="1"/>
</dbReference>
<feature type="binding site" evidence="16">
    <location>
        <position position="376"/>
    </location>
    <ligand>
        <name>Zn(2+)</name>
        <dbReference type="ChEBI" id="CHEBI:29105"/>
        <note>catalytic</note>
    </ligand>
</feature>
<accession>A0A024AX72</accession>
<dbReference type="CDD" id="cd09601">
    <property type="entry name" value="M1_APN-Q_like"/>
    <property type="match status" value="1"/>
</dbReference>
<comment type="cofactor">
    <cofactor evidence="16">
        <name>Zn(2+)</name>
        <dbReference type="ChEBI" id="CHEBI:29105"/>
    </cofactor>
    <text evidence="16">Binds 1 zinc ion per subunit.</text>
</comment>
<evidence type="ECO:0000256" key="4">
    <source>
        <dbReference type="ARBA" id="ARBA00022475"/>
    </source>
</evidence>
<evidence type="ECO:0000256" key="14">
    <source>
        <dbReference type="ARBA" id="ARBA00023288"/>
    </source>
</evidence>
<evidence type="ECO:0000256" key="16">
    <source>
        <dbReference type="PIRSR" id="PIRSR634016-3"/>
    </source>
</evidence>
<evidence type="ECO:0000259" key="21">
    <source>
        <dbReference type="Pfam" id="PF11838"/>
    </source>
</evidence>
<dbReference type="AlphaFoldDB" id="A0A024AX72"/>
<feature type="signal peptide" evidence="19">
    <location>
        <begin position="1"/>
        <end position="18"/>
    </location>
</feature>
<evidence type="ECO:0000256" key="3">
    <source>
        <dbReference type="ARBA" id="ARBA00022438"/>
    </source>
</evidence>
<comment type="similarity">
    <text evidence="2">Belongs to the peptidase M1 family.</text>
</comment>
<evidence type="ECO:0000256" key="5">
    <source>
        <dbReference type="ARBA" id="ARBA00022622"/>
    </source>
</evidence>
<dbReference type="GO" id="GO:0005615">
    <property type="term" value="C:extracellular space"/>
    <property type="evidence" value="ECO:0007669"/>
    <property type="project" value="TreeGrafter"/>
</dbReference>
<keyword evidence="8 19" id="KW-0732">Signal</keyword>
<keyword evidence="6" id="KW-0645">Protease</keyword>
<evidence type="ECO:0000256" key="1">
    <source>
        <dbReference type="ARBA" id="ARBA00004609"/>
    </source>
</evidence>
<dbReference type="Pfam" id="PF17900">
    <property type="entry name" value="Peptidase_M1_N"/>
    <property type="match status" value="1"/>
</dbReference>
<dbReference type="MEROPS" id="M01.013"/>
<dbReference type="InterPro" id="IPR045357">
    <property type="entry name" value="Aminopeptidase_N-like_N"/>
</dbReference>
<organism evidence="23">
    <name type="scientific">Cnaphalocrocis medinalis</name>
    <name type="common">Rice leaffolder moth</name>
    <dbReference type="NCBI Taxonomy" id="437488"/>
    <lineage>
        <taxon>Eukaryota</taxon>
        <taxon>Metazoa</taxon>
        <taxon>Ecdysozoa</taxon>
        <taxon>Arthropoda</taxon>
        <taxon>Hexapoda</taxon>
        <taxon>Insecta</taxon>
        <taxon>Pterygota</taxon>
        <taxon>Neoptera</taxon>
        <taxon>Endopterygota</taxon>
        <taxon>Lepidoptera</taxon>
        <taxon>Glossata</taxon>
        <taxon>Ditrysia</taxon>
        <taxon>Pyraloidea</taxon>
        <taxon>Crambidae</taxon>
        <taxon>Pyraustinae</taxon>
        <taxon>Cnaphalocrocis</taxon>
    </lineage>
</organism>
<dbReference type="GO" id="GO:0006508">
    <property type="term" value="P:proteolysis"/>
    <property type="evidence" value="ECO:0007669"/>
    <property type="project" value="UniProtKB-KW"/>
</dbReference>
<feature type="binding site" evidence="16">
    <location>
        <position position="399"/>
    </location>
    <ligand>
        <name>Zn(2+)</name>
        <dbReference type="ChEBI" id="CHEBI:29105"/>
        <note>catalytic</note>
    </ligand>
</feature>
<dbReference type="InterPro" id="IPR024571">
    <property type="entry name" value="ERAP1-like_C_dom"/>
</dbReference>
<evidence type="ECO:0000256" key="7">
    <source>
        <dbReference type="ARBA" id="ARBA00022723"/>
    </source>
</evidence>
<dbReference type="FunFam" id="2.60.40.1910:FF:000008">
    <property type="entry name" value="Aminopeptidase"/>
    <property type="match status" value="1"/>
</dbReference>
<evidence type="ECO:0000256" key="17">
    <source>
        <dbReference type="PIRSR" id="PIRSR634016-4"/>
    </source>
</evidence>
<keyword evidence="4" id="KW-1003">Cell membrane</keyword>
<dbReference type="PANTHER" id="PTHR11533">
    <property type="entry name" value="PROTEASE M1 ZINC METALLOPROTEASE"/>
    <property type="match status" value="1"/>
</dbReference>
<dbReference type="GO" id="GO:0042277">
    <property type="term" value="F:peptide binding"/>
    <property type="evidence" value="ECO:0007669"/>
    <property type="project" value="TreeGrafter"/>
</dbReference>
<proteinExistence type="evidence at transcript level"/>
<evidence type="ECO:0000259" key="22">
    <source>
        <dbReference type="Pfam" id="PF17900"/>
    </source>
</evidence>
<dbReference type="InterPro" id="IPR050344">
    <property type="entry name" value="Peptidase_M1_aminopeptidases"/>
</dbReference>
<dbReference type="GO" id="GO:0005737">
    <property type="term" value="C:cytoplasm"/>
    <property type="evidence" value="ECO:0007669"/>
    <property type="project" value="TreeGrafter"/>
</dbReference>
<dbReference type="InterPro" id="IPR014782">
    <property type="entry name" value="Peptidase_M1_dom"/>
</dbReference>
<dbReference type="GO" id="GO:0070006">
    <property type="term" value="F:metalloaminopeptidase activity"/>
    <property type="evidence" value="ECO:0007669"/>
    <property type="project" value="TreeGrafter"/>
</dbReference>
<evidence type="ECO:0000313" key="23">
    <source>
        <dbReference type="EMBL" id="AHZ08543.1"/>
    </source>
</evidence>
<dbReference type="EMBL" id="KJ143755">
    <property type="protein sequence ID" value="AHZ08543.1"/>
    <property type="molecule type" value="mRNA"/>
</dbReference>
<evidence type="ECO:0000256" key="12">
    <source>
        <dbReference type="ARBA" id="ARBA00023136"/>
    </source>
</evidence>
<evidence type="ECO:0000256" key="18">
    <source>
        <dbReference type="SAM" id="MobiDB-lite"/>
    </source>
</evidence>
<keyword evidence="12" id="KW-0472">Membrane</keyword>
<keyword evidence="9" id="KW-0378">Hydrolase</keyword>
<dbReference type="SUPFAM" id="SSF63737">
    <property type="entry name" value="Leukotriene A4 hydrolase N-terminal domain"/>
    <property type="match status" value="1"/>
</dbReference>
<feature type="site" description="Transition state stabilizer" evidence="17">
    <location>
        <position position="463"/>
    </location>
</feature>
<keyword evidence="10 16" id="KW-0862">Zinc</keyword>
<keyword evidence="7 16" id="KW-0479">Metal-binding</keyword>
<evidence type="ECO:0000256" key="6">
    <source>
        <dbReference type="ARBA" id="ARBA00022670"/>
    </source>
</evidence>
<keyword evidence="5" id="KW-0336">GPI-anchor</keyword>
<comment type="subcellular location">
    <subcellularLocation>
        <location evidence="1">Cell membrane</location>
        <topology evidence="1">Lipid-anchor</topology>
        <topology evidence="1">GPI-anchor</topology>
    </subcellularLocation>
</comment>
<sequence length="1014" mass="115372">MATLYLLLLVASCLSIHAFPPEPLSYRLKNTIFADEKLEGGIFEHVDEFNDITLYSRSANNPYRLPTTTRPINYNLLWTVEFPRSVFAGDVKIQLHATTENVNEIVLHSQDLNIRSLTLIENDVEVPIENYVLQPEYHFLRVRVLNGVLKYDPTDSVIYTLHITFDAELRTDMTGLYVSWFRNNPNDPESFMASTHMQATAARFAFPCYDEPGFKATFEVTIRRPTALKSWFCTKQVSTGPSTLTGYQEDVYAITPIMPTYLLAVIVADYERVAKYADDGSVLYEVVGREHAISTNQSYYAFDVGQKLLQEMSDYTDYDFYSIHPSLKMTQGSIPDFRAGGMENWGLLLYREAYLMYDEQDTNSHFKATIATILSHEIAHMWFGNLVTCDWWDAFWLNEGFARYFQYFLTDWVEDYMGLTPRFIIEQVHAALLTDSANNPHPLTNPGIGDPVAIRAMFSTISYNKGAAVIRMTDHLLGSNAHRQGLRQYLIDRRFSTATPEHLFQSLQNAAEATGAISEYGADFSVIDYYRSWSVQAGHPVLNVEVDHQSGLMTVYQRRFNINTGYSTATTNWIVPVTFATASDPDFNNTKPTHIISDAITVIDRKSVGDEWVIFNKQQTGYYRVNYDDYTWDLIAKALKGPERTTIHEYNRAQIVNDVLQFARSGLMSYNKALNILTFLQDEINYTPWVTAFTGLNWIRNRLKGTPLAADLDARLALIVNTATCTHGYLPVPDEPFMRSYMRYQLVPFVCSLDIDFNPCADAAEYQFADLRNGVAGYEVPADNRNWVYCNVLRQGSVADFNFLWQRFLNHNVYTEKILLLQTLGCTPDEQSLFTFLDAIVKDNHIIRPQDYTTAFNAAVNGDEVNTQIVFKYIQQNTADVMKAFPNSPATPFSYVSARLRTIAQVEEFEQWADNNRQTLGTWYQTIRNGAQNSRNSIEWVTTVQDDIRSFLEQPEQELTTSTQAPEVVDPPVTVQPPPISEPTSPELPEPDSANTAFLSVLVVALALIANMAL</sequence>
<keyword evidence="13" id="KW-0325">Glycoprotein</keyword>
<evidence type="ECO:0000256" key="15">
    <source>
        <dbReference type="PIRSR" id="PIRSR634016-1"/>
    </source>
</evidence>
<feature type="domain" description="ERAP1-like C-terminal" evidence="21">
    <location>
        <begin position="612"/>
        <end position="921"/>
    </location>
</feature>
<evidence type="ECO:0000256" key="2">
    <source>
        <dbReference type="ARBA" id="ARBA00010136"/>
    </source>
</evidence>
<feature type="active site" description="Proton acceptor" evidence="15">
    <location>
        <position position="377"/>
    </location>
</feature>
<dbReference type="Pfam" id="PF11838">
    <property type="entry name" value="ERAP1_C"/>
    <property type="match status" value="1"/>
</dbReference>
<dbReference type="GO" id="GO:0098552">
    <property type="term" value="C:side of membrane"/>
    <property type="evidence" value="ECO:0007669"/>
    <property type="project" value="UniProtKB-KW"/>
</dbReference>
<dbReference type="Gene3D" id="1.25.50.20">
    <property type="match status" value="1"/>
</dbReference>
<gene>
    <name evidence="23" type="primary">APN3</name>
</gene>
<feature type="domain" description="Peptidase M1 membrane alanine aminopeptidase" evidence="20">
    <location>
        <begin position="300"/>
        <end position="512"/>
    </location>
</feature>
<dbReference type="InterPro" id="IPR034016">
    <property type="entry name" value="M1_APN-typ"/>
</dbReference>
<dbReference type="GO" id="GO:0043171">
    <property type="term" value="P:peptide catabolic process"/>
    <property type="evidence" value="ECO:0007669"/>
    <property type="project" value="TreeGrafter"/>
</dbReference>
<evidence type="ECO:0000256" key="10">
    <source>
        <dbReference type="ARBA" id="ARBA00022833"/>
    </source>
</evidence>
<evidence type="ECO:0000256" key="13">
    <source>
        <dbReference type="ARBA" id="ARBA00023180"/>
    </source>
</evidence>
<dbReference type="InterPro" id="IPR042097">
    <property type="entry name" value="Aminopeptidase_N-like_N_sf"/>
</dbReference>
<keyword evidence="3 23" id="KW-0031">Aminopeptidase</keyword>
<dbReference type="GO" id="GO:0005886">
    <property type="term" value="C:plasma membrane"/>
    <property type="evidence" value="ECO:0007669"/>
    <property type="project" value="UniProtKB-SubCell"/>
</dbReference>
<dbReference type="PANTHER" id="PTHR11533:SF301">
    <property type="entry name" value="AMINOPEPTIDASE"/>
    <property type="match status" value="1"/>
</dbReference>
<keyword evidence="14" id="KW-0449">Lipoprotein</keyword>
<feature type="binding site" evidence="16">
    <location>
        <position position="380"/>
    </location>
    <ligand>
        <name>Zn(2+)</name>
        <dbReference type="ChEBI" id="CHEBI:29105"/>
        <note>catalytic</note>
    </ligand>
</feature>
<evidence type="ECO:0000256" key="9">
    <source>
        <dbReference type="ARBA" id="ARBA00022801"/>
    </source>
</evidence>
<name>A0A024AX72_CNAME</name>
<dbReference type="GO" id="GO:0008270">
    <property type="term" value="F:zinc ion binding"/>
    <property type="evidence" value="ECO:0007669"/>
    <property type="project" value="InterPro"/>
</dbReference>
<evidence type="ECO:0000256" key="11">
    <source>
        <dbReference type="ARBA" id="ARBA00023049"/>
    </source>
</evidence>
<feature type="chain" id="PRO_5001526884" evidence="19">
    <location>
        <begin position="19"/>
        <end position="1014"/>
    </location>
</feature>
<dbReference type="PRINTS" id="PR00756">
    <property type="entry name" value="ALADIPTASE"/>
</dbReference>
<feature type="region of interest" description="Disordered" evidence="18">
    <location>
        <begin position="957"/>
        <end position="992"/>
    </location>
</feature>
<evidence type="ECO:0000256" key="8">
    <source>
        <dbReference type="ARBA" id="ARBA00022729"/>
    </source>
</evidence>
<protein>
    <submittedName>
        <fullName evidence="23">Aminopeptidase N3</fullName>
    </submittedName>
</protein>
<evidence type="ECO:0000256" key="19">
    <source>
        <dbReference type="SAM" id="SignalP"/>
    </source>
</evidence>
<dbReference type="Pfam" id="PF01433">
    <property type="entry name" value="Peptidase_M1"/>
    <property type="match status" value="1"/>
</dbReference>
<feature type="domain" description="Aminopeptidase N-like N-terminal" evidence="22">
    <location>
        <begin position="71"/>
        <end position="262"/>
    </location>
</feature>
<dbReference type="SUPFAM" id="SSF55486">
    <property type="entry name" value="Metalloproteases ('zincins'), catalytic domain"/>
    <property type="match status" value="1"/>
</dbReference>
<keyword evidence="11" id="KW-0482">Metalloprotease</keyword>